<sequence>MDCVHEDAESKHEHLKTHPEKAVAEDGDPPPGNETEVEKETSCSSSATSDDSSEDFFQFDPAELSKSVVANDQEMRSHCGAATPSTNGFLSLIDDDDEDSILAEAQPVGVADTGTSCMVASRQSPPVQVMERLDDPDTGRIPSSIFTRDRSTMTPMEWCVASNESLFSIHVGTCSFSREHLILMGRSGEFTPIDSGSPVESCRLTSAVPGSDPVGTEGAGAMKGADQEEQHYSTSEGAKLSTRLSHRSDIGSASSFQSFAFPVYALHLHYSHWGKCFRL</sequence>
<accession>A0A4S8J8V4</accession>
<proteinExistence type="predicted"/>
<reference evidence="2 3" key="1">
    <citation type="journal article" date="2019" name="Nat. Plants">
        <title>Genome sequencing of Musa balbisiana reveals subgenome evolution and function divergence in polyploid bananas.</title>
        <authorList>
            <person name="Yao X."/>
        </authorList>
    </citation>
    <scope>NUCLEOTIDE SEQUENCE [LARGE SCALE GENOMIC DNA]</scope>
    <source>
        <strain evidence="3">cv. DH-PKW</strain>
        <tissue evidence="2">Leaves</tissue>
    </source>
</reference>
<feature type="compositionally biased region" description="Basic and acidic residues" evidence="1">
    <location>
        <begin position="1"/>
        <end position="24"/>
    </location>
</feature>
<dbReference type="EMBL" id="PYDT01000007">
    <property type="protein sequence ID" value="THU57102.1"/>
    <property type="molecule type" value="Genomic_DNA"/>
</dbReference>
<feature type="region of interest" description="Disordered" evidence="1">
    <location>
        <begin position="206"/>
        <end position="238"/>
    </location>
</feature>
<dbReference type="PANTHER" id="PTHR33673">
    <property type="entry name" value="SUPPRESSOR SRP40-LIKE PROTEIN"/>
    <property type="match status" value="1"/>
</dbReference>
<name>A0A4S8J8V4_MUSBA</name>
<gene>
    <name evidence="2" type="ORF">C4D60_Mb11t24230</name>
</gene>
<feature type="compositionally biased region" description="Low complexity" evidence="1">
    <location>
        <begin position="42"/>
        <end position="55"/>
    </location>
</feature>
<comment type="caution">
    <text evidence="2">The sequence shown here is derived from an EMBL/GenBank/DDBJ whole genome shotgun (WGS) entry which is preliminary data.</text>
</comment>
<keyword evidence="3" id="KW-1185">Reference proteome</keyword>
<dbReference type="AlphaFoldDB" id="A0A4S8J8V4"/>
<organism evidence="2 3">
    <name type="scientific">Musa balbisiana</name>
    <name type="common">Banana</name>
    <dbReference type="NCBI Taxonomy" id="52838"/>
    <lineage>
        <taxon>Eukaryota</taxon>
        <taxon>Viridiplantae</taxon>
        <taxon>Streptophyta</taxon>
        <taxon>Embryophyta</taxon>
        <taxon>Tracheophyta</taxon>
        <taxon>Spermatophyta</taxon>
        <taxon>Magnoliopsida</taxon>
        <taxon>Liliopsida</taxon>
        <taxon>Zingiberales</taxon>
        <taxon>Musaceae</taxon>
        <taxon>Musa</taxon>
    </lineage>
</organism>
<feature type="region of interest" description="Disordered" evidence="1">
    <location>
        <begin position="1"/>
        <end position="55"/>
    </location>
</feature>
<evidence type="ECO:0000313" key="2">
    <source>
        <dbReference type="EMBL" id="THU57102.1"/>
    </source>
</evidence>
<evidence type="ECO:0000256" key="1">
    <source>
        <dbReference type="SAM" id="MobiDB-lite"/>
    </source>
</evidence>
<protein>
    <submittedName>
        <fullName evidence="2">Uncharacterized protein</fullName>
    </submittedName>
</protein>
<dbReference type="Proteomes" id="UP000317650">
    <property type="component" value="Chromosome 11"/>
</dbReference>
<dbReference type="PANTHER" id="PTHR33673:SF36">
    <property type="entry name" value="MYB-LIKE PROTEIN Q"/>
    <property type="match status" value="1"/>
</dbReference>
<evidence type="ECO:0000313" key="3">
    <source>
        <dbReference type="Proteomes" id="UP000317650"/>
    </source>
</evidence>